<dbReference type="Pfam" id="PF26164">
    <property type="entry name" value="Bact_GSDM"/>
    <property type="match status" value="1"/>
</dbReference>
<evidence type="ECO:0000256" key="1">
    <source>
        <dbReference type="ARBA" id="ARBA00004496"/>
    </source>
</evidence>
<keyword evidence="7" id="KW-0051">Antiviral defense</keyword>
<evidence type="ECO:0000256" key="4">
    <source>
        <dbReference type="ARBA" id="ARBA00022475"/>
    </source>
</evidence>
<dbReference type="EMBL" id="RDSM01000001">
    <property type="protein sequence ID" value="RXH58282.1"/>
    <property type="molecule type" value="Genomic_DNA"/>
</dbReference>
<keyword evidence="3" id="KW-1134">Transmembrane beta strand</keyword>
<evidence type="ECO:0000256" key="7">
    <source>
        <dbReference type="ARBA" id="ARBA00023118"/>
    </source>
</evidence>
<evidence type="ECO:0000256" key="11">
    <source>
        <dbReference type="ARBA" id="ARBA00093802"/>
    </source>
</evidence>
<evidence type="ECO:0000313" key="12">
    <source>
        <dbReference type="EMBL" id="RXH58282.1"/>
    </source>
</evidence>
<keyword evidence="5" id="KW-0963">Cytoplasm</keyword>
<proteinExistence type="inferred from homology"/>
<evidence type="ECO:0000256" key="2">
    <source>
        <dbReference type="ARBA" id="ARBA00004651"/>
    </source>
</evidence>
<keyword evidence="8" id="KW-0472">Membrane</keyword>
<keyword evidence="13" id="KW-1185">Reference proteome</keyword>
<accession>A0A4Q0T5N7</accession>
<evidence type="ECO:0000256" key="10">
    <source>
        <dbReference type="ARBA" id="ARBA00093798"/>
    </source>
</evidence>
<evidence type="ECO:0000256" key="6">
    <source>
        <dbReference type="ARBA" id="ARBA00022692"/>
    </source>
</evidence>
<reference evidence="12 13" key="1">
    <citation type="submission" date="2018-11" db="EMBL/GenBank/DDBJ databases">
        <authorList>
            <person name="Mardanov A.V."/>
            <person name="Ravin N.V."/>
            <person name="Dedysh S.N."/>
        </authorList>
    </citation>
    <scope>NUCLEOTIDE SEQUENCE [LARGE SCALE GENOMIC DNA]</scope>
    <source>
        <strain evidence="12 13">AF10</strain>
    </source>
</reference>
<gene>
    <name evidence="12" type="ORF">GRAN_1592</name>
</gene>
<dbReference type="Proteomes" id="UP000289437">
    <property type="component" value="Unassembled WGS sequence"/>
</dbReference>
<evidence type="ECO:0000256" key="9">
    <source>
        <dbReference type="ARBA" id="ARBA00093769"/>
    </source>
</evidence>
<keyword evidence="6" id="KW-0812">Transmembrane</keyword>
<evidence type="ECO:0000256" key="8">
    <source>
        <dbReference type="ARBA" id="ARBA00023136"/>
    </source>
</evidence>
<protein>
    <recommendedName>
        <fullName evidence="10">Gasdermin bGSDM</fullName>
    </recommendedName>
    <alternativeName>
        <fullName evidence="11">Bacterial gasdermin</fullName>
    </alternativeName>
</protein>
<reference evidence="13" key="2">
    <citation type="submission" date="2019-02" db="EMBL/GenBank/DDBJ databases">
        <title>Granulicella sibirica sp. nov., a psychrotolerant acidobacterium isolated from an organic soil layer in forested tundra, West Siberia.</title>
        <authorList>
            <person name="Oshkin I.Y."/>
            <person name="Kulichevskaya I.S."/>
            <person name="Rijpstra W.I.C."/>
            <person name="Sinninghe Damste J.S."/>
            <person name="Rakitin A.L."/>
            <person name="Ravin N.V."/>
            <person name="Dedysh S.N."/>
        </authorList>
    </citation>
    <scope>NUCLEOTIDE SEQUENCE [LARGE SCALE GENOMIC DNA]</scope>
    <source>
        <strain evidence="13">AF10</strain>
    </source>
</reference>
<evidence type="ECO:0000256" key="5">
    <source>
        <dbReference type="ARBA" id="ARBA00022490"/>
    </source>
</evidence>
<comment type="subcellular location">
    <subcellularLocation>
        <location evidence="2">Cell membrane</location>
        <topology evidence="2">Multi-pass membrane protein</topology>
    </subcellularLocation>
    <subcellularLocation>
        <location evidence="1">Cytoplasm</location>
    </subcellularLocation>
</comment>
<evidence type="ECO:0000256" key="3">
    <source>
        <dbReference type="ARBA" id="ARBA00022452"/>
    </source>
</evidence>
<organism evidence="12 13">
    <name type="scientific">Granulicella sibirica</name>
    <dbReference type="NCBI Taxonomy" id="2479048"/>
    <lineage>
        <taxon>Bacteria</taxon>
        <taxon>Pseudomonadati</taxon>
        <taxon>Acidobacteriota</taxon>
        <taxon>Terriglobia</taxon>
        <taxon>Terriglobales</taxon>
        <taxon>Acidobacteriaceae</taxon>
        <taxon>Granulicella</taxon>
    </lineage>
</organism>
<comment type="similarity">
    <text evidence="9">Belongs to the bacterial gasdermin family.</text>
</comment>
<sequence length="276" mass="28888">MRAAHLALKAGSMKKTDPSITYLNSYGYNVVKMPRAGIEVMDLVGRDETTQIIGPISAIWTSTEPAPVPSPPRAMPNVNGQKTDSLDLSLGLDVLAGALQALGASAPSLKLAFHSARSVQFAYTGVTLTTIQTVEAGNYLTEGTLKTDNPVVRNYFFNPDSHAYLITSVLKSASISVSATDANGTDVGIDVPAIQGAVGATIKVAPTNSSNSTLTFTGPDAVTFGFVVQEITRDGDQWNLHGVNPSGKIAFAVGPNAPADAPKPIIFSSPECRIDI</sequence>
<dbReference type="InterPro" id="IPR058978">
    <property type="entry name" value="GSDM_bact-type"/>
</dbReference>
<comment type="caution">
    <text evidence="12">The sequence shown here is derived from an EMBL/GenBank/DDBJ whole genome shotgun (WGS) entry which is preliminary data.</text>
</comment>
<name>A0A4Q0T5N7_9BACT</name>
<keyword evidence="4" id="KW-1003">Cell membrane</keyword>
<dbReference type="AlphaFoldDB" id="A0A4Q0T5N7"/>
<evidence type="ECO:0000313" key="13">
    <source>
        <dbReference type="Proteomes" id="UP000289437"/>
    </source>
</evidence>